<organism evidence="2 3">
    <name type="scientific">Thioflavicoccus mobilis 8321</name>
    <dbReference type="NCBI Taxonomy" id="765912"/>
    <lineage>
        <taxon>Bacteria</taxon>
        <taxon>Pseudomonadati</taxon>
        <taxon>Pseudomonadota</taxon>
        <taxon>Gammaproteobacteria</taxon>
        <taxon>Chromatiales</taxon>
        <taxon>Chromatiaceae</taxon>
        <taxon>Thioflavicoccus</taxon>
    </lineage>
</organism>
<gene>
    <name evidence="2" type="ORF">Thimo_0475</name>
</gene>
<keyword evidence="1" id="KW-1133">Transmembrane helix</keyword>
<protein>
    <submittedName>
        <fullName evidence="2">Uncharacterized protein</fullName>
    </submittedName>
</protein>
<keyword evidence="3" id="KW-1185">Reference proteome</keyword>
<evidence type="ECO:0000313" key="2">
    <source>
        <dbReference type="EMBL" id="AGA89333.1"/>
    </source>
</evidence>
<proteinExistence type="predicted"/>
<dbReference type="Proteomes" id="UP000010816">
    <property type="component" value="Chromosome"/>
</dbReference>
<dbReference type="HOGENOM" id="CLU_2977852_0_0_6"/>
<sequence>MRETLHHLRHLLLAYFRITFWTVVGTVVVTLGLYLMRLFRRETTNWDWLRATKTTLLT</sequence>
<reference evidence="2 3" key="1">
    <citation type="submission" date="2011-09" db="EMBL/GenBank/DDBJ databases">
        <title>Complete sequence of chromosome of Thioflavicoccus mobilis 8321.</title>
        <authorList>
            <consortium name="US DOE Joint Genome Institute"/>
            <person name="Lucas S."/>
            <person name="Han J."/>
            <person name="Lapidus A."/>
            <person name="Cheng J.-F."/>
            <person name="Goodwin L."/>
            <person name="Pitluck S."/>
            <person name="Peters L."/>
            <person name="Ovchinnikova G."/>
            <person name="Lu M."/>
            <person name="Detter J.C."/>
            <person name="Han C."/>
            <person name="Tapia R."/>
            <person name="Land M."/>
            <person name="Hauser L."/>
            <person name="Kyrpides N."/>
            <person name="Ivanova N."/>
            <person name="Pagani I."/>
            <person name="Vogl K."/>
            <person name="Liu Z."/>
            <person name="Imhoff J."/>
            <person name="Thiel V."/>
            <person name="Frigaard N.-U."/>
            <person name="Bryant D."/>
            <person name="Woyke T."/>
        </authorList>
    </citation>
    <scope>NUCLEOTIDE SEQUENCE [LARGE SCALE GENOMIC DNA]</scope>
    <source>
        <strain evidence="2 3">8321</strain>
    </source>
</reference>
<dbReference type="AlphaFoldDB" id="L0GRE9"/>
<dbReference type="RefSeq" id="WP_015279481.1">
    <property type="nucleotide sequence ID" value="NC_019940.1"/>
</dbReference>
<accession>L0GRE9</accession>
<keyword evidence="1" id="KW-0812">Transmembrane</keyword>
<evidence type="ECO:0000256" key="1">
    <source>
        <dbReference type="SAM" id="Phobius"/>
    </source>
</evidence>
<name>L0GRE9_9GAMM</name>
<evidence type="ECO:0000313" key="3">
    <source>
        <dbReference type="Proteomes" id="UP000010816"/>
    </source>
</evidence>
<keyword evidence="1" id="KW-0472">Membrane</keyword>
<dbReference type="EMBL" id="CP003051">
    <property type="protein sequence ID" value="AGA89333.1"/>
    <property type="molecule type" value="Genomic_DNA"/>
</dbReference>
<dbReference type="KEGG" id="tmb:Thimo_0475"/>
<feature type="transmembrane region" description="Helical" evidence="1">
    <location>
        <begin position="12"/>
        <end position="35"/>
    </location>
</feature>